<dbReference type="Pfam" id="PF12705">
    <property type="entry name" value="PDDEXK_1"/>
    <property type="match status" value="1"/>
</dbReference>
<dbReference type="InterPro" id="IPR038726">
    <property type="entry name" value="PDDEXK_AddAB-type"/>
</dbReference>
<gene>
    <name evidence="2" type="ORF">E3J38_04220</name>
</gene>
<evidence type="ECO:0000313" key="2">
    <source>
        <dbReference type="EMBL" id="TET81249.1"/>
    </source>
</evidence>
<dbReference type="EMBL" id="SOIP01000258">
    <property type="protein sequence ID" value="TET81249.1"/>
    <property type="molecule type" value="Genomic_DNA"/>
</dbReference>
<protein>
    <recommendedName>
        <fullName evidence="1">PD-(D/E)XK endonuclease-like domain-containing protein</fullName>
    </recommendedName>
</protein>
<evidence type="ECO:0000313" key="3">
    <source>
        <dbReference type="Proteomes" id="UP000315534"/>
    </source>
</evidence>
<evidence type="ECO:0000259" key="1">
    <source>
        <dbReference type="Pfam" id="PF12705"/>
    </source>
</evidence>
<dbReference type="Proteomes" id="UP000315534">
    <property type="component" value="Unassembled WGS sequence"/>
</dbReference>
<accession>A0A523XQT1</accession>
<name>A0A523XQT1_UNCT6</name>
<reference evidence="2 3" key="1">
    <citation type="submission" date="2019-03" db="EMBL/GenBank/DDBJ databases">
        <title>Metabolic potential of uncultured bacteria and archaea associated with petroleum seepage in deep-sea sediments.</title>
        <authorList>
            <person name="Dong X."/>
            <person name="Hubert C."/>
        </authorList>
    </citation>
    <scope>NUCLEOTIDE SEQUENCE [LARGE SCALE GENOMIC DNA]</scope>
    <source>
        <strain evidence="2">E29_bin36</strain>
    </source>
</reference>
<comment type="caution">
    <text evidence="2">The sequence shown here is derived from an EMBL/GenBank/DDBJ whole genome shotgun (WGS) entry which is preliminary data.</text>
</comment>
<dbReference type="AlphaFoldDB" id="A0A523XQT1"/>
<feature type="domain" description="PD-(D/E)XK endonuclease-like" evidence="1">
    <location>
        <begin position="41"/>
        <end position="300"/>
    </location>
</feature>
<sequence length="344" mass="40132">MTDATEDANHKTNMDLLDEKMGDPTSYPIPYDPTWDVIDSSKMKDLTACFRMFFYRHLLGWQSDVLRNDLKFGEAWHIAMEHLLLNGYDSASVAVAFDKFLECYREEFPAQTDELFGAKTPDRAMLALAEYSDKYHDDLSLYKVLYTEISGSVPVSPARMIHFRIDAVLEDLQRRFRSQEHKTKGGSINKQWFDQWPMSTQIGTYCHVLNCLYPEADVDGVWVNGAGFLKTKFDFQRLPVKKTREQMQVWLDTTNYWLDRLDRELTCLQTCDANDVTLLAFPCNENGCSRYFGCPYLDFCVSWPNPLRECDEIPAGFKQEFWDPREHKSTIKMELGNEKERRNT</sequence>
<proteinExistence type="predicted"/>
<organism evidence="2 3">
    <name type="scientific">candidate division TA06 bacterium</name>
    <dbReference type="NCBI Taxonomy" id="2250710"/>
    <lineage>
        <taxon>Bacteria</taxon>
        <taxon>Bacteria division TA06</taxon>
    </lineage>
</organism>